<dbReference type="Pfam" id="PF00903">
    <property type="entry name" value="Glyoxalase"/>
    <property type="match status" value="1"/>
</dbReference>
<reference evidence="2 3" key="1">
    <citation type="submission" date="2024-06" db="EMBL/GenBank/DDBJ databases">
        <title>Chitinophaga defluvii sp. nov., isolated from municipal sewage.</title>
        <authorList>
            <person name="Zhang L."/>
        </authorList>
    </citation>
    <scope>NUCLEOTIDE SEQUENCE [LARGE SCALE GENOMIC DNA]</scope>
    <source>
        <strain evidence="2 3">H8</strain>
    </source>
</reference>
<dbReference type="InterPro" id="IPR028973">
    <property type="entry name" value="PhnB-like"/>
</dbReference>
<dbReference type="Gene3D" id="3.10.180.10">
    <property type="entry name" value="2,3-Dihydroxybiphenyl 1,2-Dioxygenase, domain 1"/>
    <property type="match status" value="1"/>
</dbReference>
<evidence type="ECO:0000313" key="2">
    <source>
        <dbReference type="EMBL" id="MET6998088.1"/>
    </source>
</evidence>
<proteinExistence type="predicted"/>
<dbReference type="Proteomes" id="UP001549749">
    <property type="component" value="Unassembled WGS sequence"/>
</dbReference>
<evidence type="ECO:0000259" key="1">
    <source>
        <dbReference type="Pfam" id="PF00903"/>
    </source>
</evidence>
<gene>
    <name evidence="2" type="ORF">ABR189_11935</name>
</gene>
<accession>A0ABV2T4Y5</accession>
<feature type="domain" description="Glyoxalase/fosfomycin resistance/dioxygenase" evidence="1">
    <location>
        <begin position="11"/>
        <end position="132"/>
    </location>
</feature>
<dbReference type="InterPro" id="IPR029068">
    <property type="entry name" value="Glyas_Bleomycin-R_OHBP_Dase"/>
</dbReference>
<keyword evidence="3" id="KW-1185">Reference proteome</keyword>
<dbReference type="InterPro" id="IPR004360">
    <property type="entry name" value="Glyas_Fos-R_dOase_dom"/>
</dbReference>
<protein>
    <submittedName>
        <fullName evidence="2">VOC family protein</fullName>
    </submittedName>
</protein>
<comment type="caution">
    <text evidence="2">The sequence shown here is derived from an EMBL/GenBank/DDBJ whole genome shotgun (WGS) entry which is preliminary data.</text>
</comment>
<dbReference type="CDD" id="cd06588">
    <property type="entry name" value="PhnB_like"/>
    <property type="match status" value="1"/>
</dbReference>
<sequence length="139" mass="14967">MALQINAYLNFKGTCREAMTFYQQCLGGELTLQTVAETPMAAQCPAGMQHHIMHSMLISGGMVLMGSDMIGPDGFIPGNDVTLSVGGGSIQETEALFNKLAEGGQIAEPFKEMPWGAKFGAIADKFGKRWMFNSEINGK</sequence>
<dbReference type="RefSeq" id="WP_354660723.1">
    <property type="nucleotide sequence ID" value="NZ_JBEXAC010000001.1"/>
</dbReference>
<dbReference type="SUPFAM" id="SSF54593">
    <property type="entry name" value="Glyoxalase/Bleomycin resistance protein/Dihydroxybiphenyl dioxygenase"/>
    <property type="match status" value="1"/>
</dbReference>
<name>A0ABV2T4Y5_9BACT</name>
<organism evidence="2 3">
    <name type="scientific">Chitinophaga defluvii</name>
    <dbReference type="NCBI Taxonomy" id="3163343"/>
    <lineage>
        <taxon>Bacteria</taxon>
        <taxon>Pseudomonadati</taxon>
        <taxon>Bacteroidota</taxon>
        <taxon>Chitinophagia</taxon>
        <taxon>Chitinophagales</taxon>
        <taxon>Chitinophagaceae</taxon>
        <taxon>Chitinophaga</taxon>
    </lineage>
</organism>
<dbReference type="PANTHER" id="PTHR33990:SF1">
    <property type="entry name" value="PROTEIN YJDN"/>
    <property type="match status" value="1"/>
</dbReference>
<evidence type="ECO:0000313" key="3">
    <source>
        <dbReference type="Proteomes" id="UP001549749"/>
    </source>
</evidence>
<dbReference type="PANTHER" id="PTHR33990">
    <property type="entry name" value="PROTEIN YJDN-RELATED"/>
    <property type="match status" value="1"/>
</dbReference>
<dbReference type="EMBL" id="JBEXAC010000001">
    <property type="protein sequence ID" value="MET6998088.1"/>
    <property type="molecule type" value="Genomic_DNA"/>
</dbReference>